<dbReference type="AlphaFoldDB" id="A0A220MMI0"/>
<proteinExistence type="predicted"/>
<protein>
    <submittedName>
        <fullName evidence="1">Uncharacterized protein</fullName>
    </submittedName>
</protein>
<reference evidence="1 2" key="1">
    <citation type="submission" date="2016-11" db="EMBL/GenBank/DDBJ databases">
        <authorList>
            <person name="Jaros S."/>
            <person name="Januszkiewicz K."/>
            <person name="Wedrychowicz H."/>
        </authorList>
    </citation>
    <scope>NUCLEOTIDE SEQUENCE [LARGE SCALE GENOMIC DNA]</scope>
    <source>
        <strain evidence="1 2">NF2</strain>
    </source>
</reference>
<dbReference type="Proteomes" id="UP000197781">
    <property type="component" value="Chromosome"/>
</dbReference>
<gene>
    <name evidence="1" type="ORF">BP422_21910</name>
</gene>
<dbReference type="KEGG" id="bfm:BP422_21910"/>
<evidence type="ECO:0000313" key="1">
    <source>
        <dbReference type="EMBL" id="ASJ55965.1"/>
    </source>
</evidence>
<evidence type="ECO:0000313" key="2">
    <source>
        <dbReference type="Proteomes" id="UP000197781"/>
    </source>
</evidence>
<sequence>MMGGFFYSQNNSMTVILTLAVCGGSGSAISATISRLVTIGIFAYVFSYKIFRIIQIEIDKTRWKLSSKVEQ</sequence>
<dbReference type="EMBL" id="CP018145">
    <property type="protein sequence ID" value="ASJ55965.1"/>
    <property type="molecule type" value="Genomic_DNA"/>
</dbReference>
<accession>A0A220MMI0</accession>
<organism evidence="1 2">
    <name type="scientific">Brevibacillus formosus</name>
    <dbReference type="NCBI Taxonomy" id="54913"/>
    <lineage>
        <taxon>Bacteria</taxon>
        <taxon>Bacillati</taxon>
        <taxon>Bacillota</taxon>
        <taxon>Bacilli</taxon>
        <taxon>Bacillales</taxon>
        <taxon>Paenibacillaceae</taxon>
        <taxon>Brevibacillus</taxon>
    </lineage>
</organism>
<name>A0A220MMI0_9BACL</name>